<keyword evidence="3" id="KW-1185">Reference proteome</keyword>
<dbReference type="RefSeq" id="WP_379575713.1">
    <property type="nucleotide sequence ID" value="NZ_JBHUFV010000045.1"/>
</dbReference>
<comment type="caution">
    <text evidence="2">The sequence shown here is derived from an EMBL/GenBank/DDBJ whole genome shotgun (WGS) entry which is preliminary data.</text>
</comment>
<name>A0ABW4T581_9ACTN</name>
<accession>A0ABW4T581</accession>
<evidence type="ECO:0000313" key="2">
    <source>
        <dbReference type="EMBL" id="MFD1935594.1"/>
    </source>
</evidence>
<dbReference type="GO" id="GO:0005524">
    <property type="term" value="F:ATP binding"/>
    <property type="evidence" value="ECO:0007669"/>
    <property type="project" value="UniProtKB-KW"/>
</dbReference>
<proteinExistence type="predicted"/>
<gene>
    <name evidence="2" type="ORF">ACFSKW_29405</name>
</gene>
<keyword evidence="2" id="KW-0067">ATP-binding</keyword>
<keyword evidence="2" id="KW-0547">Nucleotide-binding</keyword>
<dbReference type="InterPro" id="IPR041664">
    <property type="entry name" value="AAA_16"/>
</dbReference>
<dbReference type="Proteomes" id="UP001597368">
    <property type="component" value="Unassembled WGS sequence"/>
</dbReference>
<organism evidence="2 3">
    <name type="scientific">Nonomuraea mangrovi</name>
    <dbReference type="NCBI Taxonomy" id="2316207"/>
    <lineage>
        <taxon>Bacteria</taxon>
        <taxon>Bacillati</taxon>
        <taxon>Actinomycetota</taxon>
        <taxon>Actinomycetes</taxon>
        <taxon>Streptosporangiales</taxon>
        <taxon>Streptosporangiaceae</taxon>
        <taxon>Nonomuraea</taxon>
    </lineage>
</organism>
<feature type="domain" description="Orc1-like AAA ATPase" evidence="1">
    <location>
        <begin position="3"/>
        <end position="144"/>
    </location>
</feature>
<dbReference type="InterPro" id="IPR027417">
    <property type="entry name" value="P-loop_NTPase"/>
</dbReference>
<dbReference type="Pfam" id="PF13191">
    <property type="entry name" value="AAA_16"/>
    <property type="match status" value="1"/>
</dbReference>
<evidence type="ECO:0000313" key="3">
    <source>
        <dbReference type="Proteomes" id="UP001597368"/>
    </source>
</evidence>
<protein>
    <submittedName>
        <fullName evidence="2">ATP-binding protein</fullName>
    </submittedName>
</protein>
<dbReference type="EMBL" id="JBHUFV010000045">
    <property type="protein sequence ID" value="MFD1935594.1"/>
    <property type="molecule type" value="Genomic_DNA"/>
</dbReference>
<sequence length="184" mass="20108">MRGREREWRVALGLFRAARSGKSAVLLLDGESGTGKSRFLAEAADTAAELGFSLAVGHAEELGQLVPMAPLFSAFNESPITLISQAPTVDTRIMLVERLRARAEALASRNPLVVVLDDLQWADPVTLMALRTLESQLSPQPLVWMLARSTDRHGTEVERLFTALEAEGAVRLELAPLSPTPWPR</sequence>
<dbReference type="SUPFAM" id="SSF52540">
    <property type="entry name" value="P-loop containing nucleoside triphosphate hydrolases"/>
    <property type="match status" value="1"/>
</dbReference>
<reference evidence="3" key="1">
    <citation type="journal article" date="2019" name="Int. J. Syst. Evol. Microbiol.">
        <title>The Global Catalogue of Microorganisms (GCM) 10K type strain sequencing project: providing services to taxonomists for standard genome sequencing and annotation.</title>
        <authorList>
            <consortium name="The Broad Institute Genomics Platform"/>
            <consortium name="The Broad Institute Genome Sequencing Center for Infectious Disease"/>
            <person name="Wu L."/>
            <person name="Ma J."/>
        </authorList>
    </citation>
    <scope>NUCLEOTIDE SEQUENCE [LARGE SCALE GENOMIC DNA]</scope>
    <source>
        <strain evidence="3">ICMP 6774ER</strain>
    </source>
</reference>
<evidence type="ECO:0000259" key="1">
    <source>
        <dbReference type="Pfam" id="PF13191"/>
    </source>
</evidence>